<comment type="caution">
    <text evidence="1">The sequence shown here is derived from an EMBL/GenBank/DDBJ whole genome shotgun (WGS) entry which is preliminary data.</text>
</comment>
<dbReference type="Proteomes" id="UP000253426">
    <property type="component" value="Unassembled WGS sequence"/>
</dbReference>
<sequence length="172" mass="18766">MSFLTKLFGKKPDPTAEFPVPPKPVKLVWDTSTGSLNGIPLGAPVSALEPLGPCPDIRYISNSTTYFAYPHLGLLMEFTQCGLEFITLSISEHEFNPVGESSANAEVVIHPAGELLTPNMDPDTLTHLLGEFDLMDKDEDEVTGNFCIGDLVHEATFVEGARLVSVVIYRDE</sequence>
<dbReference type="RefSeq" id="WP_113958374.1">
    <property type="nucleotide sequence ID" value="NZ_QNRR01000003.1"/>
</dbReference>
<gene>
    <name evidence="1" type="ORF">DES53_103242</name>
</gene>
<organism evidence="1 2">
    <name type="scientific">Roseimicrobium gellanilyticum</name>
    <dbReference type="NCBI Taxonomy" id="748857"/>
    <lineage>
        <taxon>Bacteria</taxon>
        <taxon>Pseudomonadati</taxon>
        <taxon>Verrucomicrobiota</taxon>
        <taxon>Verrucomicrobiia</taxon>
        <taxon>Verrucomicrobiales</taxon>
        <taxon>Verrucomicrobiaceae</taxon>
        <taxon>Roseimicrobium</taxon>
    </lineage>
</organism>
<protein>
    <submittedName>
        <fullName evidence="1">Uncharacterized protein</fullName>
    </submittedName>
</protein>
<evidence type="ECO:0000313" key="2">
    <source>
        <dbReference type="Proteomes" id="UP000253426"/>
    </source>
</evidence>
<proteinExistence type="predicted"/>
<reference evidence="1 2" key="1">
    <citation type="submission" date="2018-06" db="EMBL/GenBank/DDBJ databases">
        <title>Genomic Encyclopedia of Type Strains, Phase IV (KMG-IV): sequencing the most valuable type-strain genomes for metagenomic binning, comparative biology and taxonomic classification.</title>
        <authorList>
            <person name="Goeker M."/>
        </authorList>
    </citation>
    <scope>NUCLEOTIDE SEQUENCE [LARGE SCALE GENOMIC DNA]</scope>
    <source>
        <strain evidence="1 2">DSM 25532</strain>
    </source>
</reference>
<keyword evidence="2" id="KW-1185">Reference proteome</keyword>
<dbReference type="AlphaFoldDB" id="A0A366HQ54"/>
<name>A0A366HQ54_9BACT</name>
<dbReference type="EMBL" id="QNRR01000003">
    <property type="protein sequence ID" value="RBP45244.1"/>
    <property type="molecule type" value="Genomic_DNA"/>
</dbReference>
<evidence type="ECO:0000313" key="1">
    <source>
        <dbReference type="EMBL" id="RBP45244.1"/>
    </source>
</evidence>
<accession>A0A366HQ54</accession>